<protein>
    <recommendedName>
        <fullName evidence="5">Phosphatidylinositol N-acetylglucosaminyltransferase subunit Q-like protein</fullName>
    </recommendedName>
</protein>
<feature type="transmembrane region" description="Helical" evidence="1">
    <location>
        <begin position="282"/>
        <end position="302"/>
    </location>
</feature>
<reference evidence="2 4" key="1">
    <citation type="journal article" date="2018" name="Gigascience">
        <title>Genomes of trombidid mites reveal novel predicted allergens and laterally-transferred genes associated with secondary metabolism.</title>
        <authorList>
            <person name="Dong X."/>
            <person name="Chaisiri K."/>
            <person name="Xia D."/>
            <person name="Armstrong S.D."/>
            <person name="Fang Y."/>
            <person name="Donnelly M.J."/>
            <person name="Kadowaki T."/>
            <person name="McGarry J.W."/>
            <person name="Darby A.C."/>
            <person name="Makepeace B.L."/>
        </authorList>
    </citation>
    <scope>NUCLEOTIDE SEQUENCE [LARGE SCALE GENOMIC DNA]</scope>
    <source>
        <strain evidence="2">UoL-WK</strain>
    </source>
</reference>
<keyword evidence="1" id="KW-1133">Transmembrane helix</keyword>
<keyword evidence="4" id="KW-1185">Reference proteome</keyword>
<dbReference type="EMBL" id="NCKU01005054">
    <property type="protein sequence ID" value="RWS05067.1"/>
    <property type="molecule type" value="Genomic_DNA"/>
</dbReference>
<dbReference type="STRING" id="1965070.A0A3S3PNI6"/>
<accession>A0A3S3PNI6</accession>
<reference evidence="2" key="2">
    <citation type="submission" date="2018-11" db="EMBL/GenBank/DDBJ databases">
        <title>Trombidioid mite genomics.</title>
        <authorList>
            <person name="Dong X."/>
        </authorList>
    </citation>
    <scope>NUCLEOTIDE SEQUENCE</scope>
    <source>
        <strain evidence="2">UoL-WK</strain>
    </source>
</reference>
<dbReference type="PANTHER" id="PTHR21329">
    <property type="entry name" value="PHOSPHATIDYLINOSITOL N-ACETYLGLUCOSAMINYLTRANSFERASE SUBUNIT Q-RELATED"/>
    <property type="match status" value="1"/>
</dbReference>
<feature type="transmembrane region" description="Helical" evidence="1">
    <location>
        <begin position="244"/>
        <end position="276"/>
    </location>
</feature>
<feature type="transmembrane region" description="Helical" evidence="1">
    <location>
        <begin position="79"/>
        <end position="100"/>
    </location>
</feature>
<evidence type="ECO:0000256" key="1">
    <source>
        <dbReference type="SAM" id="Phobius"/>
    </source>
</evidence>
<dbReference type="AlphaFoldDB" id="A0A3S3PNI6"/>
<dbReference type="Pfam" id="PF05024">
    <property type="entry name" value="Gpi1"/>
    <property type="match status" value="1"/>
</dbReference>
<gene>
    <name evidence="2" type="ORF">B4U79_01450</name>
    <name evidence="3" type="ORF">B4U79_12223</name>
</gene>
<dbReference type="EMBL" id="NCKU01004707">
    <property type="protein sequence ID" value="RWS05548.1"/>
    <property type="molecule type" value="Genomic_DNA"/>
</dbReference>
<keyword evidence="1" id="KW-0472">Membrane</keyword>
<feature type="transmembrane region" description="Helical" evidence="1">
    <location>
        <begin position="171"/>
        <end position="198"/>
    </location>
</feature>
<keyword evidence="1" id="KW-0812">Transmembrane</keyword>
<evidence type="ECO:0000313" key="3">
    <source>
        <dbReference type="EMBL" id="RWS05548.1"/>
    </source>
</evidence>
<dbReference type="Proteomes" id="UP000285301">
    <property type="component" value="Unassembled WGS sequence"/>
</dbReference>
<dbReference type="OrthoDB" id="70250at2759"/>
<sequence>MASIGHTNGDLLAEDDEPIAISVRDEYYAYCKQFACSSIARFMRLTTTGTQLSFRANQLHFCFYVLRRKRNELLAVNNILLSMLFDVLLGIAFVSVLMLFSRQWLNCGLFYAETVVNSVEDLLHNLISMPVGLKLNRPLNSALGHFFEYHIHIWKTYISIVKPVFDTIGDILFLCSFFGFTCILSLLSDLLSLITIHIYCFYGYATRLYGFQASSLWSLWRLFRGKKWNQLKHRVDSYSYGNDQLFIGTLTFTILLFLLPTMLLYYLVFLALRLIILSIKLLLRYTISQLSVIPIFSVYLWLINSAKIKRRIHYKLVHKANKAKLVTEYKRIPISDLLNVEQSPIESPLQLQLLSPLELINAIFWGKIIYPL</sequence>
<dbReference type="GO" id="GO:0005783">
    <property type="term" value="C:endoplasmic reticulum"/>
    <property type="evidence" value="ECO:0007669"/>
    <property type="project" value="TreeGrafter"/>
</dbReference>
<proteinExistence type="predicted"/>
<name>A0A3S3PNI6_9ACAR</name>
<dbReference type="PANTHER" id="PTHR21329:SF3">
    <property type="entry name" value="PHOSPHATIDYLINOSITOL N-ACETYLGLUCOSAMINYLTRANSFERASE SUBUNIT Q"/>
    <property type="match status" value="1"/>
</dbReference>
<dbReference type="GO" id="GO:0016020">
    <property type="term" value="C:membrane"/>
    <property type="evidence" value="ECO:0007669"/>
    <property type="project" value="InterPro"/>
</dbReference>
<dbReference type="InterPro" id="IPR007720">
    <property type="entry name" value="PigQ/GPI1"/>
</dbReference>
<dbReference type="GO" id="GO:0006506">
    <property type="term" value="P:GPI anchor biosynthetic process"/>
    <property type="evidence" value="ECO:0007669"/>
    <property type="project" value="InterPro"/>
</dbReference>
<evidence type="ECO:0000313" key="2">
    <source>
        <dbReference type="EMBL" id="RWS05067.1"/>
    </source>
</evidence>
<organism evidence="2 4">
    <name type="scientific">Dinothrombium tinctorium</name>
    <dbReference type="NCBI Taxonomy" id="1965070"/>
    <lineage>
        <taxon>Eukaryota</taxon>
        <taxon>Metazoa</taxon>
        <taxon>Ecdysozoa</taxon>
        <taxon>Arthropoda</taxon>
        <taxon>Chelicerata</taxon>
        <taxon>Arachnida</taxon>
        <taxon>Acari</taxon>
        <taxon>Acariformes</taxon>
        <taxon>Trombidiformes</taxon>
        <taxon>Prostigmata</taxon>
        <taxon>Anystina</taxon>
        <taxon>Parasitengona</taxon>
        <taxon>Trombidioidea</taxon>
        <taxon>Trombidiidae</taxon>
        <taxon>Dinothrombium</taxon>
    </lineage>
</organism>
<evidence type="ECO:0008006" key="5">
    <source>
        <dbReference type="Google" id="ProtNLM"/>
    </source>
</evidence>
<comment type="caution">
    <text evidence="2">The sequence shown here is derived from an EMBL/GenBank/DDBJ whole genome shotgun (WGS) entry which is preliminary data.</text>
</comment>
<evidence type="ECO:0000313" key="4">
    <source>
        <dbReference type="Proteomes" id="UP000285301"/>
    </source>
</evidence>